<dbReference type="CDD" id="cd03187">
    <property type="entry name" value="GST_C_Phi"/>
    <property type="match status" value="1"/>
</dbReference>
<proteinExistence type="inferred from homology"/>
<gene>
    <name evidence="6" type="ORF">HYC85_014802</name>
</gene>
<organism evidence="6 7">
    <name type="scientific">Camellia sinensis</name>
    <name type="common">Tea plant</name>
    <name type="synonym">Thea sinensis</name>
    <dbReference type="NCBI Taxonomy" id="4442"/>
    <lineage>
        <taxon>Eukaryota</taxon>
        <taxon>Viridiplantae</taxon>
        <taxon>Streptophyta</taxon>
        <taxon>Embryophyta</taxon>
        <taxon>Tracheophyta</taxon>
        <taxon>Spermatophyta</taxon>
        <taxon>Magnoliopsida</taxon>
        <taxon>eudicotyledons</taxon>
        <taxon>Gunneridae</taxon>
        <taxon>Pentapetalae</taxon>
        <taxon>asterids</taxon>
        <taxon>Ericales</taxon>
        <taxon>Theaceae</taxon>
        <taxon>Camellia</taxon>
    </lineage>
</organism>
<dbReference type="PANTHER" id="PTHR43900">
    <property type="entry name" value="GLUTATHIONE S-TRANSFERASE RHO"/>
    <property type="match status" value="1"/>
</dbReference>
<protein>
    <recommendedName>
        <fullName evidence="2">glutathione transferase</fullName>
        <ecNumber evidence="2">2.5.1.18</ecNumber>
    </recommendedName>
</protein>
<feature type="domain" description="GST C-terminal" evidence="5">
    <location>
        <begin position="19"/>
        <end position="148"/>
    </location>
</feature>
<dbReference type="EMBL" id="JACBKZ010000006">
    <property type="protein sequence ID" value="KAF5948845.1"/>
    <property type="molecule type" value="Genomic_DNA"/>
</dbReference>
<evidence type="ECO:0000313" key="7">
    <source>
        <dbReference type="Proteomes" id="UP000593564"/>
    </source>
</evidence>
<accession>A0A7J7H8E3</accession>
<dbReference type="AlphaFoldDB" id="A0A7J7H8E3"/>
<dbReference type="GO" id="GO:0005737">
    <property type="term" value="C:cytoplasm"/>
    <property type="evidence" value="ECO:0007669"/>
    <property type="project" value="TreeGrafter"/>
</dbReference>
<sequence length="148" mass="16943">MRCISHLYPKPGKEQVYMEPKMQGIAAAWIDVEDHQFHPPASKLISELVYKAKNGQPANEAVVAEEEAKLARVLDAYEERLIDSKFLGGDKFTSADLTHLPYLYHLMRTPVKRLFEERRRVSDWCAGMLARPAWTKVAEMVEEAGRKV</sequence>
<evidence type="ECO:0000256" key="4">
    <source>
        <dbReference type="ARBA" id="ARBA00047960"/>
    </source>
</evidence>
<dbReference type="GO" id="GO:0009407">
    <property type="term" value="P:toxin catabolic process"/>
    <property type="evidence" value="ECO:0007669"/>
    <property type="project" value="UniProtKB-ARBA"/>
</dbReference>
<comment type="similarity">
    <text evidence="1">Belongs to the GST superfamily. Phi family.</text>
</comment>
<dbReference type="PROSITE" id="PS50405">
    <property type="entry name" value="GST_CTER"/>
    <property type="match status" value="1"/>
</dbReference>
<keyword evidence="3" id="KW-0808">Transferase</keyword>
<evidence type="ECO:0000256" key="2">
    <source>
        <dbReference type="ARBA" id="ARBA00012452"/>
    </source>
</evidence>
<evidence type="ECO:0000256" key="1">
    <source>
        <dbReference type="ARBA" id="ARBA00010128"/>
    </source>
</evidence>
<reference evidence="6 7" key="2">
    <citation type="submission" date="2020-07" db="EMBL/GenBank/DDBJ databases">
        <title>Genome assembly of wild tea tree DASZ reveals pedigree and selection history of tea varieties.</title>
        <authorList>
            <person name="Zhang W."/>
        </authorList>
    </citation>
    <scope>NUCLEOTIDE SEQUENCE [LARGE SCALE GENOMIC DNA]</scope>
    <source>
        <strain evidence="7">cv. G240</strain>
        <tissue evidence="6">Leaf</tissue>
    </source>
</reference>
<reference evidence="7" key="1">
    <citation type="journal article" date="2020" name="Nat. Commun.">
        <title>Genome assembly of wild tea tree DASZ reveals pedigree and selection history of tea varieties.</title>
        <authorList>
            <person name="Zhang W."/>
            <person name="Zhang Y."/>
            <person name="Qiu H."/>
            <person name="Guo Y."/>
            <person name="Wan H."/>
            <person name="Zhang X."/>
            <person name="Scossa F."/>
            <person name="Alseekh S."/>
            <person name="Zhang Q."/>
            <person name="Wang P."/>
            <person name="Xu L."/>
            <person name="Schmidt M.H."/>
            <person name="Jia X."/>
            <person name="Li D."/>
            <person name="Zhu A."/>
            <person name="Guo F."/>
            <person name="Chen W."/>
            <person name="Ni D."/>
            <person name="Usadel B."/>
            <person name="Fernie A.R."/>
            <person name="Wen W."/>
        </authorList>
    </citation>
    <scope>NUCLEOTIDE SEQUENCE [LARGE SCALE GENOMIC DNA]</scope>
    <source>
        <strain evidence="7">cv. G240</strain>
    </source>
</reference>
<dbReference type="InterPro" id="IPR004046">
    <property type="entry name" value="GST_C"/>
</dbReference>
<dbReference type="InterPro" id="IPR010987">
    <property type="entry name" value="Glutathione-S-Trfase_C-like"/>
</dbReference>
<evidence type="ECO:0000313" key="6">
    <source>
        <dbReference type="EMBL" id="KAF5948845.1"/>
    </source>
</evidence>
<dbReference type="PANTHER" id="PTHR43900:SF37">
    <property type="entry name" value="GLUTATHIONE TRANSFERASE"/>
    <property type="match status" value="1"/>
</dbReference>
<dbReference type="InterPro" id="IPR036282">
    <property type="entry name" value="Glutathione-S-Trfase_C_sf"/>
</dbReference>
<evidence type="ECO:0000259" key="5">
    <source>
        <dbReference type="PROSITE" id="PS50405"/>
    </source>
</evidence>
<keyword evidence="7" id="KW-1185">Reference proteome</keyword>
<evidence type="ECO:0000256" key="3">
    <source>
        <dbReference type="ARBA" id="ARBA00022679"/>
    </source>
</evidence>
<dbReference type="Proteomes" id="UP000593564">
    <property type="component" value="Unassembled WGS sequence"/>
</dbReference>
<dbReference type="GO" id="GO:0043295">
    <property type="term" value="F:glutathione binding"/>
    <property type="evidence" value="ECO:0007669"/>
    <property type="project" value="TreeGrafter"/>
</dbReference>
<dbReference type="EC" id="2.5.1.18" evidence="2"/>
<comment type="caution">
    <text evidence="6">The sequence shown here is derived from an EMBL/GenBank/DDBJ whole genome shotgun (WGS) entry which is preliminary data.</text>
</comment>
<dbReference type="GO" id="GO:0006749">
    <property type="term" value="P:glutathione metabolic process"/>
    <property type="evidence" value="ECO:0007669"/>
    <property type="project" value="TreeGrafter"/>
</dbReference>
<dbReference type="InterPro" id="IPR034347">
    <property type="entry name" value="GST_Phi_C"/>
</dbReference>
<dbReference type="GO" id="GO:0004364">
    <property type="term" value="F:glutathione transferase activity"/>
    <property type="evidence" value="ECO:0007669"/>
    <property type="project" value="UniProtKB-EC"/>
</dbReference>
<dbReference type="FunFam" id="1.20.1050.10:FF:000004">
    <property type="entry name" value="Glutathione S-transferase F2"/>
    <property type="match status" value="1"/>
</dbReference>
<dbReference type="Gene3D" id="1.20.1050.10">
    <property type="match status" value="1"/>
</dbReference>
<comment type="catalytic activity">
    <reaction evidence="4">
        <text>RX + glutathione = an S-substituted glutathione + a halide anion + H(+)</text>
        <dbReference type="Rhea" id="RHEA:16437"/>
        <dbReference type="ChEBI" id="CHEBI:15378"/>
        <dbReference type="ChEBI" id="CHEBI:16042"/>
        <dbReference type="ChEBI" id="CHEBI:17792"/>
        <dbReference type="ChEBI" id="CHEBI:57925"/>
        <dbReference type="ChEBI" id="CHEBI:90779"/>
        <dbReference type="EC" id="2.5.1.18"/>
    </reaction>
</comment>
<dbReference type="Pfam" id="PF00043">
    <property type="entry name" value="GST_C"/>
    <property type="match status" value="1"/>
</dbReference>
<dbReference type="SUPFAM" id="SSF47616">
    <property type="entry name" value="GST C-terminal domain-like"/>
    <property type="match status" value="1"/>
</dbReference>
<name>A0A7J7H8E3_CAMSI</name>